<sequence>MESLQNRKNYLGVIFVVLIVVLIQILFVNMIRHKWVPNPDINQNIIFSDNLAANGSLPIESSLNKEFSDFQIFGPRGVVVRDGNLYPTSMIGYIYELGVFKTLGAYLIYFSNPFFCAIVLFYVYRLALILVGDKKYALLAMFFFALNPAFIFVSSMPYNNMLALVFFFAAAYYAVSFLKSAHSESLNPSHFWLFLIFSIISFWVRYSIAVFLFPILALTLFNKRIRNYVFKIEKGSIGIFIGFVFLIFIAANFVIYDNFLGFLRPGNVLNAYEHFSAPLKELSLPERIVKFNPVLFFSNLQNQVIAVSPIICLFAFLNIFLLKRRGGALKIALFFIVFMQFAFYLGREWSGVSFVGSVGTSYARYLLPSWGILSIMAADFLYIFLESKTTLFLIVTSFLALSVNTALNSNMAYVYFNNSVAWSYNLQSQIEINTPEDSIFFVTVSDKYFYPLRETAIYTTIPEEERLDKTVWVINALLDRKISIYFIDEDKTGIEKAKIFSYFEENGLSANYSFGGNVYEIQKQIN</sequence>
<feature type="transmembrane region" description="Helical" evidence="1">
    <location>
        <begin position="392"/>
        <end position="416"/>
    </location>
</feature>
<accession>A0A0G0LUH8</accession>
<dbReference type="STRING" id="1618345.UT18_C0009G0083"/>
<feature type="transmembrane region" description="Helical" evidence="1">
    <location>
        <begin position="300"/>
        <end position="321"/>
    </location>
</feature>
<feature type="transmembrane region" description="Helical" evidence="1">
    <location>
        <begin position="136"/>
        <end position="154"/>
    </location>
</feature>
<keyword evidence="1" id="KW-0472">Membrane</keyword>
<feature type="transmembrane region" description="Helical" evidence="1">
    <location>
        <begin position="365"/>
        <end position="385"/>
    </location>
</feature>
<protein>
    <recommendedName>
        <fullName evidence="4">Glycosyltransferase RgtA/B/C/D-like domain-containing protein</fullName>
    </recommendedName>
</protein>
<proteinExistence type="predicted"/>
<gene>
    <name evidence="2" type="ORF">UT18_C0009G0083</name>
</gene>
<dbReference type="Proteomes" id="UP000034207">
    <property type="component" value="Unassembled WGS sequence"/>
</dbReference>
<name>A0A0G0LUH8_UNCC2</name>
<evidence type="ECO:0000256" key="1">
    <source>
        <dbReference type="SAM" id="Phobius"/>
    </source>
</evidence>
<keyword evidence="1" id="KW-0812">Transmembrane</keyword>
<feature type="transmembrane region" description="Helical" evidence="1">
    <location>
        <begin position="103"/>
        <end position="124"/>
    </location>
</feature>
<feature type="transmembrane region" description="Helical" evidence="1">
    <location>
        <begin position="12"/>
        <end position="31"/>
    </location>
</feature>
<dbReference type="AlphaFoldDB" id="A0A0G0LUH8"/>
<feature type="transmembrane region" description="Helical" evidence="1">
    <location>
        <begin position="190"/>
        <end position="216"/>
    </location>
</feature>
<evidence type="ECO:0000313" key="3">
    <source>
        <dbReference type="Proteomes" id="UP000034207"/>
    </source>
</evidence>
<feature type="transmembrane region" description="Helical" evidence="1">
    <location>
        <begin position="328"/>
        <end position="345"/>
    </location>
</feature>
<keyword evidence="1" id="KW-1133">Transmembrane helix</keyword>
<comment type="caution">
    <text evidence="2">The sequence shown here is derived from an EMBL/GenBank/DDBJ whole genome shotgun (WGS) entry which is preliminary data.</text>
</comment>
<reference evidence="2 3" key="1">
    <citation type="journal article" date="2015" name="Nature">
        <title>rRNA introns, odd ribosomes, and small enigmatic genomes across a large radiation of phyla.</title>
        <authorList>
            <person name="Brown C.T."/>
            <person name="Hug L.A."/>
            <person name="Thomas B.C."/>
            <person name="Sharon I."/>
            <person name="Castelle C.J."/>
            <person name="Singh A."/>
            <person name="Wilkins M.J."/>
            <person name="Williams K.H."/>
            <person name="Banfield J.F."/>
        </authorList>
    </citation>
    <scope>NUCLEOTIDE SEQUENCE [LARGE SCALE GENOMIC DNA]</scope>
</reference>
<evidence type="ECO:0000313" key="2">
    <source>
        <dbReference type="EMBL" id="KKQ94672.1"/>
    </source>
</evidence>
<evidence type="ECO:0008006" key="4">
    <source>
        <dbReference type="Google" id="ProtNLM"/>
    </source>
</evidence>
<feature type="transmembrane region" description="Helical" evidence="1">
    <location>
        <begin position="237"/>
        <end position="256"/>
    </location>
</feature>
<organism evidence="2 3">
    <name type="scientific">candidate division CPR2 bacterium GW2011_GWC2_39_10</name>
    <dbReference type="NCBI Taxonomy" id="1618345"/>
    <lineage>
        <taxon>Bacteria</taxon>
        <taxon>Bacteria division CPR2</taxon>
    </lineage>
</organism>
<dbReference type="EMBL" id="LBVV01000009">
    <property type="protein sequence ID" value="KKQ94672.1"/>
    <property type="molecule type" value="Genomic_DNA"/>
</dbReference>